<keyword evidence="2" id="KW-0808">Transferase</keyword>
<dbReference type="PANTHER" id="PTHR10859">
    <property type="entry name" value="GLYCOSYL TRANSFERASE"/>
    <property type="match status" value="1"/>
</dbReference>
<name>A0A420XG68_9PAST</name>
<dbReference type="Pfam" id="PF00535">
    <property type="entry name" value="Glycos_transf_2"/>
    <property type="match status" value="1"/>
</dbReference>
<evidence type="ECO:0000259" key="1">
    <source>
        <dbReference type="Pfam" id="PF00535"/>
    </source>
</evidence>
<keyword evidence="3" id="KW-1185">Reference proteome</keyword>
<dbReference type="EMBL" id="RBJC01000006">
    <property type="protein sequence ID" value="RKR71788.1"/>
    <property type="molecule type" value="Genomic_DNA"/>
</dbReference>
<comment type="caution">
    <text evidence="2">The sequence shown here is derived from an EMBL/GenBank/DDBJ whole genome shotgun (WGS) entry which is preliminary data.</text>
</comment>
<dbReference type="Gene3D" id="3.90.550.10">
    <property type="entry name" value="Spore Coat Polysaccharide Biosynthesis Protein SpsA, Chain A"/>
    <property type="match status" value="1"/>
</dbReference>
<dbReference type="InterPro" id="IPR001173">
    <property type="entry name" value="Glyco_trans_2-like"/>
</dbReference>
<dbReference type="SUPFAM" id="SSF53448">
    <property type="entry name" value="Nucleotide-diphospho-sugar transferases"/>
    <property type="match status" value="1"/>
</dbReference>
<dbReference type="PANTHER" id="PTHR10859:SF91">
    <property type="entry name" value="DOLICHYL-PHOSPHATE BETA-GLUCOSYLTRANSFERASE"/>
    <property type="match status" value="1"/>
</dbReference>
<dbReference type="InterPro" id="IPR029044">
    <property type="entry name" value="Nucleotide-diphossugar_trans"/>
</dbReference>
<dbReference type="GO" id="GO:0006487">
    <property type="term" value="P:protein N-linked glycosylation"/>
    <property type="evidence" value="ECO:0007669"/>
    <property type="project" value="TreeGrafter"/>
</dbReference>
<evidence type="ECO:0000313" key="3">
    <source>
        <dbReference type="Proteomes" id="UP000280099"/>
    </source>
</evidence>
<dbReference type="CDD" id="cd04179">
    <property type="entry name" value="DPM_DPG-synthase_like"/>
    <property type="match status" value="1"/>
</dbReference>
<feature type="domain" description="Glycosyltransferase 2-like" evidence="1">
    <location>
        <begin position="9"/>
        <end position="160"/>
    </location>
</feature>
<evidence type="ECO:0000313" key="2">
    <source>
        <dbReference type="EMBL" id="RKR71788.1"/>
    </source>
</evidence>
<gene>
    <name evidence="2" type="ORF">DES31_1137</name>
</gene>
<dbReference type="Proteomes" id="UP000280099">
    <property type="component" value="Unassembled WGS sequence"/>
</dbReference>
<accession>A0A420XG68</accession>
<reference evidence="2 3" key="1">
    <citation type="submission" date="2018-10" db="EMBL/GenBank/DDBJ databases">
        <title>Genomic Encyclopedia of Type Strains, Phase IV (KMG-IV): sequencing the most valuable type-strain genomes for metagenomic binning, comparative biology and taxonomic classification.</title>
        <authorList>
            <person name="Goeker M."/>
        </authorList>
    </citation>
    <scope>NUCLEOTIDE SEQUENCE [LARGE SCALE GENOMIC DNA]</scope>
    <source>
        <strain evidence="2 3">DSM 23800</strain>
    </source>
</reference>
<dbReference type="OrthoDB" id="9804335at2"/>
<dbReference type="AlphaFoldDB" id="A0A420XG68"/>
<organism evidence="2 3">
    <name type="scientific">Otariodibacter oris</name>
    <dbReference type="NCBI Taxonomy" id="1032623"/>
    <lineage>
        <taxon>Bacteria</taxon>
        <taxon>Pseudomonadati</taxon>
        <taxon>Pseudomonadota</taxon>
        <taxon>Gammaproteobacteria</taxon>
        <taxon>Pasteurellales</taxon>
        <taxon>Pasteurellaceae</taxon>
        <taxon>Otariodibacter</taxon>
    </lineage>
</organism>
<dbReference type="GO" id="GO:0016740">
    <property type="term" value="F:transferase activity"/>
    <property type="evidence" value="ECO:0007669"/>
    <property type="project" value="UniProtKB-KW"/>
</dbReference>
<dbReference type="RefSeq" id="WP_121122926.1">
    <property type="nucleotide sequence ID" value="NZ_CP016604.1"/>
</dbReference>
<protein>
    <submittedName>
        <fullName evidence="2">Glycosyltransferase involved in cell wall biosynthesis</fullName>
    </submittedName>
</protein>
<sequence>MKSQFKPIAIIPHYNHSDTISAVVDKLRKLNLPVLIVDDGSKDEHKMVLSILATQEDISVIYREQNGGKGAAVKTGLLEAFKQDFTHALQVDADGQHRIEDAELMLTKSEQSSTSLICANPIYSDDAPKARLYGRKITNFWIAINTLSLDIPDGMCGFRIYPLQQIMPIVEKEKIGDYMDFDTEILVKIHWRYIPMIWIDTPVKYELGGVSHFRGWKDNWLISKMHARLFFGMLFRLLSGKKV</sequence>
<proteinExistence type="predicted"/>